<organism evidence="5 6">
    <name type="scientific">Labedella populi</name>
    <dbReference type="NCBI Taxonomy" id="2498850"/>
    <lineage>
        <taxon>Bacteria</taxon>
        <taxon>Bacillati</taxon>
        <taxon>Actinomycetota</taxon>
        <taxon>Actinomycetes</taxon>
        <taxon>Micrococcales</taxon>
        <taxon>Microbacteriaceae</taxon>
        <taxon>Labedella</taxon>
    </lineage>
</organism>
<dbReference type="PANTHER" id="PTHR33744">
    <property type="entry name" value="CARBOHYDRATE DIACID REGULATOR"/>
    <property type="match status" value="1"/>
</dbReference>
<keyword evidence="6" id="KW-1185">Reference proteome</keyword>
<dbReference type="InterPro" id="IPR025736">
    <property type="entry name" value="PucR_C-HTH_dom"/>
</dbReference>
<protein>
    <submittedName>
        <fullName evidence="5">PucR family transcriptional regulator</fullName>
    </submittedName>
</protein>
<accession>A0A444Q5U5</accession>
<dbReference type="Pfam" id="PF07905">
    <property type="entry name" value="PucR"/>
    <property type="match status" value="1"/>
</dbReference>
<comment type="caution">
    <text evidence="5">The sequence shown here is derived from an EMBL/GenBank/DDBJ whole genome shotgun (WGS) entry which is preliminary data.</text>
</comment>
<dbReference type="InterPro" id="IPR042070">
    <property type="entry name" value="PucR_C-HTH_sf"/>
</dbReference>
<proteinExistence type="inferred from homology"/>
<dbReference type="EMBL" id="RZNC01000005">
    <property type="protein sequence ID" value="RWZ59245.1"/>
    <property type="molecule type" value="Genomic_DNA"/>
</dbReference>
<gene>
    <name evidence="5" type="ORF">ELQ92_13365</name>
</gene>
<dbReference type="InterPro" id="IPR051448">
    <property type="entry name" value="CdaR-like_regulators"/>
</dbReference>
<dbReference type="Gene3D" id="1.10.10.2840">
    <property type="entry name" value="PucR C-terminal helix-turn-helix domain"/>
    <property type="match status" value="1"/>
</dbReference>
<reference evidence="5 6" key="1">
    <citation type="submission" date="2018-12" db="EMBL/GenBank/DDBJ databases">
        <authorList>
            <person name="Li F."/>
        </authorList>
    </citation>
    <scope>NUCLEOTIDE SEQUENCE [LARGE SCALE GENOMIC DNA]</scope>
    <source>
        <strain evidence="5 6">8H24J-4-2</strain>
    </source>
</reference>
<evidence type="ECO:0000313" key="5">
    <source>
        <dbReference type="EMBL" id="RWZ59245.1"/>
    </source>
</evidence>
<feature type="domain" description="CdaR GGDEF-like" evidence="4">
    <location>
        <begin position="358"/>
        <end position="466"/>
    </location>
</feature>
<name>A0A444Q5U5_9MICO</name>
<evidence type="ECO:0000259" key="3">
    <source>
        <dbReference type="Pfam" id="PF13556"/>
    </source>
</evidence>
<dbReference type="OrthoDB" id="8450798at2"/>
<dbReference type="Pfam" id="PF17853">
    <property type="entry name" value="GGDEF_2"/>
    <property type="match status" value="1"/>
</dbReference>
<dbReference type="PANTHER" id="PTHR33744:SF1">
    <property type="entry name" value="DNA-BINDING TRANSCRIPTIONAL ACTIVATOR ADER"/>
    <property type="match status" value="1"/>
</dbReference>
<feature type="domain" description="PucR C-terminal helix-turn-helix" evidence="3">
    <location>
        <begin position="518"/>
        <end position="575"/>
    </location>
</feature>
<comment type="similarity">
    <text evidence="1">Belongs to the CdaR family.</text>
</comment>
<evidence type="ECO:0000259" key="2">
    <source>
        <dbReference type="Pfam" id="PF07905"/>
    </source>
</evidence>
<feature type="domain" description="Purine catabolism PurC-like" evidence="2">
    <location>
        <begin position="68"/>
        <end position="189"/>
    </location>
</feature>
<evidence type="ECO:0000256" key="1">
    <source>
        <dbReference type="ARBA" id="ARBA00006754"/>
    </source>
</evidence>
<evidence type="ECO:0000313" key="6">
    <source>
        <dbReference type="Proteomes" id="UP000288603"/>
    </source>
</evidence>
<dbReference type="InterPro" id="IPR012914">
    <property type="entry name" value="PucR_dom"/>
</dbReference>
<evidence type="ECO:0000259" key="4">
    <source>
        <dbReference type="Pfam" id="PF17853"/>
    </source>
</evidence>
<dbReference type="AlphaFoldDB" id="A0A444Q5U5"/>
<dbReference type="InterPro" id="IPR041522">
    <property type="entry name" value="CdaR_GGDEF"/>
</dbReference>
<sequence length="583" mass="62920">MRRSGLRRSKRREARRWWSWWPVLRSDQYFTVCATRSRASGGFVDTIDCRIDKARGPEVRVPTTLRALLATPAFRLRLVAGAEAASPVLDEPLLWAHNSDLLDPTPWLEPGGFLLTDGTHLGPGSRREEVDAYVSRLVASGTRALGFATGIVHDVIPAVLVDGCVRGSLPLLEVADRTPFMSIIRHVSDVLAAEQRERLEWSLAAQRAIARAALRPDGLGAILDELERRLDCWVALFDPLGNRIDVRTRIPMPDGAESVVEEAVRAALARGNRSSARVIVGSDAVTVQTVGQRGRIRGALVVGTAAPLDAAETDLVASVIALASIALEQSRTVETARRQLRSGLLELVLSGVVDVASRTAQRLGGRLPDAPVRVAVISIADEGRSLLDELDLLSGTDSGRVFVAERDDEIVAVVAAGDEPVAESSVHSASGSFERVLARRGVPVGLSAPIGWNDLSRGLAEARQAATRATTDRPVVRFEGLAEEGMLGLLQASGAETLARRFLAPLLALPVAERELAVRTATVWLEHNGAWDPPAKELGIHRQTLRNRISSLESLLGIDLGAFSARSELWTSLRLLFPSPSPH</sequence>
<dbReference type="Proteomes" id="UP000288603">
    <property type="component" value="Unassembled WGS sequence"/>
</dbReference>
<dbReference type="Pfam" id="PF13556">
    <property type="entry name" value="HTH_30"/>
    <property type="match status" value="1"/>
</dbReference>